<dbReference type="AlphaFoldDB" id="A0A9D1VI70"/>
<dbReference type="InterPro" id="IPR009214">
    <property type="entry name" value="DUF1129"/>
</dbReference>
<feature type="transmembrane region" description="Helical" evidence="2">
    <location>
        <begin position="223"/>
        <end position="239"/>
    </location>
</feature>
<organism evidence="3 4">
    <name type="scientific">Candidatus Limosilactobacillus merdigallinarum</name>
    <dbReference type="NCBI Taxonomy" id="2838652"/>
    <lineage>
        <taxon>Bacteria</taxon>
        <taxon>Bacillati</taxon>
        <taxon>Bacillota</taxon>
        <taxon>Bacilli</taxon>
        <taxon>Lactobacillales</taxon>
        <taxon>Lactobacillaceae</taxon>
        <taxon>Limosilactobacillus</taxon>
    </lineage>
</organism>
<dbReference type="SUPFAM" id="SSF103473">
    <property type="entry name" value="MFS general substrate transporter"/>
    <property type="match status" value="1"/>
</dbReference>
<comment type="caution">
    <text evidence="3">The sequence shown here is derived from an EMBL/GenBank/DDBJ whole genome shotgun (WGS) entry which is preliminary data.</text>
</comment>
<evidence type="ECO:0000256" key="2">
    <source>
        <dbReference type="SAM" id="Phobius"/>
    </source>
</evidence>
<protein>
    <submittedName>
        <fullName evidence="3">DUF1129 domain-containing protein</fullName>
    </submittedName>
</protein>
<dbReference type="Proteomes" id="UP000824231">
    <property type="component" value="Unassembled WGS sequence"/>
</dbReference>
<evidence type="ECO:0000256" key="1">
    <source>
        <dbReference type="SAM" id="MobiDB-lite"/>
    </source>
</evidence>
<keyword evidence="2" id="KW-0812">Transmembrane</keyword>
<gene>
    <name evidence="3" type="ORF">H9856_04545</name>
</gene>
<name>A0A9D1VI70_9LACO</name>
<dbReference type="SUPFAM" id="SSF158560">
    <property type="entry name" value="BH3980-like"/>
    <property type="match status" value="1"/>
</dbReference>
<keyword evidence="2" id="KW-0472">Membrane</keyword>
<evidence type="ECO:0000313" key="4">
    <source>
        <dbReference type="Proteomes" id="UP000824231"/>
    </source>
</evidence>
<dbReference type="Pfam" id="PF06570">
    <property type="entry name" value="DUF1129"/>
    <property type="match status" value="1"/>
</dbReference>
<feature type="transmembrane region" description="Helical" evidence="2">
    <location>
        <begin position="110"/>
        <end position="134"/>
    </location>
</feature>
<feature type="transmembrane region" description="Helical" evidence="2">
    <location>
        <begin position="188"/>
        <end position="211"/>
    </location>
</feature>
<feature type="region of interest" description="Disordered" evidence="1">
    <location>
        <begin position="1"/>
        <end position="33"/>
    </location>
</feature>
<feature type="transmembrane region" description="Helical" evidence="2">
    <location>
        <begin position="146"/>
        <end position="168"/>
    </location>
</feature>
<accession>A0A9D1VI70</accession>
<reference evidence="3" key="1">
    <citation type="journal article" date="2021" name="PeerJ">
        <title>Extensive microbial diversity within the chicken gut microbiome revealed by metagenomics and culture.</title>
        <authorList>
            <person name="Gilroy R."/>
            <person name="Ravi A."/>
            <person name="Getino M."/>
            <person name="Pursley I."/>
            <person name="Horton D.L."/>
            <person name="Alikhan N.F."/>
            <person name="Baker D."/>
            <person name="Gharbi K."/>
            <person name="Hall N."/>
            <person name="Watson M."/>
            <person name="Adriaenssens E.M."/>
            <person name="Foster-Nyarko E."/>
            <person name="Jarju S."/>
            <person name="Secka A."/>
            <person name="Antonio M."/>
            <person name="Oren A."/>
            <person name="Chaudhuri R.R."/>
            <person name="La Ragione R."/>
            <person name="Hildebrand F."/>
            <person name="Pallen M.J."/>
        </authorList>
    </citation>
    <scope>NUCLEOTIDE SEQUENCE</scope>
    <source>
        <strain evidence="3">ChiSxjej3B15-572</strain>
    </source>
</reference>
<evidence type="ECO:0000313" key="3">
    <source>
        <dbReference type="EMBL" id="HIX35648.1"/>
    </source>
</evidence>
<dbReference type="InterPro" id="IPR036259">
    <property type="entry name" value="MFS_trans_sf"/>
</dbReference>
<dbReference type="PIRSF" id="PIRSF033111">
    <property type="entry name" value="UCP033111"/>
    <property type="match status" value="1"/>
</dbReference>
<feature type="compositionally biased region" description="Polar residues" evidence="1">
    <location>
        <begin position="1"/>
        <end position="17"/>
    </location>
</feature>
<dbReference type="EMBL" id="DXFH01000018">
    <property type="protein sequence ID" value="HIX35648.1"/>
    <property type="molecule type" value="Genomic_DNA"/>
</dbReference>
<reference evidence="3" key="2">
    <citation type="submission" date="2021-04" db="EMBL/GenBank/DDBJ databases">
        <authorList>
            <person name="Gilroy R."/>
        </authorList>
    </citation>
    <scope>NUCLEOTIDE SEQUENCE</scope>
    <source>
        <strain evidence="3">ChiSxjej3B15-572</strain>
    </source>
</reference>
<proteinExistence type="predicted"/>
<keyword evidence="2" id="KW-1133">Transmembrane helix</keyword>
<sequence>MSDNQRNAAAGQRQKQYAQKVKTEQQNTLNSHGLTRKNEDFIYQLNKQLIAHGMHDDTKQEVLDDTIQQLKEGQKKGQTAKQLFGTPTAYVYKLGHPDRNKIAAANNSPYYLLALDNGLMFFAIFAFMFGLLAVMNPGSVSPKYHYGSSGLTALIIVAVTGGLLFGYISTLMQPYKDPETGEYKNRSWIFRIIMITLTFLAWIGIYMFVSLLPNSINPQPSKWSYLVMAVVVFAIDLWLRAHFHIVNNVFGDSRRARQREQRERQRQQSRK</sequence>
<feature type="compositionally biased region" description="Polar residues" evidence="1">
    <location>
        <begin position="24"/>
        <end position="33"/>
    </location>
</feature>